<feature type="transmembrane region" description="Helical" evidence="6">
    <location>
        <begin position="185"/>
        <end position="204"/>
    </location>
</feature>
<dbReference type="InterPro" id="IPR047817">
    <property type="entry name" value="ABC2_TM_bact-type"/>
</dbReference>
<comment type="caution">
    <text evidence="8">The sequence shown here is derived from an EMBL/GenBank/DDBJ whole genome shotgun (WGS) entry which is preliminary data.</text>
</comment>
<dbReference type="InterPro" id="IPR051784">
    <property type="entry name" value="Nod_factor_ABC_transporter"/>
</dbReference>
<dbReference type="PATRIC" id="fig|1469144.10.peg.964"/>
<keyword evidence="9" id="KW-1185">Reference proteome</keyword>
<dbReference type="STRING" id="1469144.LI90_849"/>
<feature type="transmembrane region" description="Helical" evidence="6">
    <location>
        <begin position="75"/>
        <end position="97"/>
    </location>
</feature>
<keyword evidence="3 6" id="KW-1133">Transmembrane helix</keyword>
<evidence type="ECO:0000313" key="9">
    <source>
        <dbReference type="Proteomes" id="UP000070188"/>
    </source>
</evidence>
<keyword evidence="5" id="KW-0046">Antibiotic resistance</keyword>
<feature type="transmembrane region" description="Helical" evidence="6">
    <location>
        <begin position="38"/>
        <end position="63"/>
    </location>
</feature>
<feature type="transmembrane region" description="Helical" evidence="6">
    <location>
        <begin position="156"/>
        <end position="178"/>
    </location>
</feature>
<dbReference type="GO" id="GO:0046677">
    <property type="term" value="P:response to antibiotic"/>
    <property type="evidence" value="ECO:0007669"/>
    <property type="project" value="UniProtKB-KW"/>
</dbReference>
<feature type="transmembrane region" description="Helical" evidence="6">
    <location>
        <begin position="251"/>
        <end position="270"/>
    </location>
</feature>
<dbReference type="RefSeq" id="WP_066884359.1">
    <property type="nucleotide sequence ID" value="NZ_LAXD01000001.1"/>
</dbReference>
<evidence type="ECO:0000259" key="7">
    <source>
        <dbReference type="PROSITE" id="PS51012"/>
    </source>
</evidence>
<protein>
    <recommendedName>
        <fullName evidence="6">Transport permease protein</fullName>
    </recommendedName>
</protein>
<accession>A0A132MNB0</accession>
<evidence type="ECO:0000256" key="4">
    <source>
        <dbReference type="ARBA" id="ARBA00023136"/>
    </source>
</evidence>
<keyword evidence="6" id="KW-0813">Transport</keyword>
<keyword evidence="6" id="KW-1003">Cell membrane</keyword>
<comment type="subcellular location">
    <subcellularLocation>
        <location evidence="6">Cell membrane</location>
        <topology evidence="6">Multi-pass membrane protein</topology>
    </subcellularLocation>
    <subcellularLocation>
        <location evidence="1">Membrane</location>
        <topology evidence="1">Multi-pass membrane protein</topology>
    </subcellularLocation>
</comment>
<keyword evidence="2 6" id="KW-0812">Transmembrane</keyword>
<dbReference type="InterPro" id="IPR013525">
    <property type="entry name" value="ABC2_TM"/>
</dbReference>
<dbReference type="PIRSF" id="PIRSF006648">
    <property type="entry name" value="DrrB"/>
    <property type="match status" value="1"/>
</dbReference>
<dbReference type="PANTHER" id="PTHR43229:SF2">
    <property type="entry name" value="NODULATION PROTEIN J"/>
    <property type="match status" value="1"/>
</dbReference>
<feature type="transmembrane region" description="Helical" evidence="6">
    <location>
        <begin position="118"/>
        <end position="144"/>
    </location>
</feature>
<organism evidence="8 9">
    <name type="scientific">Carbonactinospora thermoautotrophica</name>
    <dbReference type="NCBI Taxonomy" id="1469144"/>
    <lineage>
        <taxon>Bacteria</taxon>
        <taxon>Bacillati</taxon>
        <taxon>Actinomycetota</taxon>
        <taxon>Actinomycetes</taxon>
        <taxon>Kitasatosporales</taxon>
        <taxon>Carbonactinosporaceae</taxon>
        <taxon>Carbonactinospora</taxon>
    </lineage>
</organism>
<evidence type="ECO:0000256" key="1">
    <source>
        <dbReference type="ARBA" id="ARBA00004141"/>
    </source>
</evidence>
<dbReference type="PANTHER" id="PTHR43229">
    <property type="entry name" value="NODULATION PROTEIN J"/>
    <property type="match status" value="1"/>
</dbReference>
<dbReference type="InterPro" id="IPR000412">
    <property type="entry name" value="ABC_2_transport"/>
</dbReference>
<dbReference type="GO" id="GO:0043190">
    <property type="term" value="C:ATP-binding cassette (ABC) transporter complex"/>
    <property type="evidence" value="ECO:0007669"/>
    <property type="project" value="InterPro"/>
</dbReference>
<keyword evidence="4 6" id="KW-0472">Membrane</keyword>
<gene>
    <name evidence="8" type="ORF">LI90_849</name>
</gene>
<evidence type="ECO:0000256" key="6">
    <source>
        <dbReference type="RuleBase" id="RU361157"/>
    </source>
</evidence>
<feature type="domain" description="ABC transmembrane type-2" evidence="7">
    <location>
        <begin position="37"/>
        <end position="276"/>
    </location>
</feature>
<comment type="similarity">
    <text evidence="6">Belongs to the ABC-2 integral membrane protein family.</text>
</comment>
<dbReference type="PROSITE" id="PS51012">
    <property type="entry name" value="ABC_TM2"/>
    <property type="match status" value="1"/>
</dbReference>
<evidence type="ECO:0000313" key="8">
    <source>
        <dbReference type="EMBL" id="KWW99215.1"/>
    </source>
</evidence>
<name>A0A132MNB0_9ACTN</name>
<dbReference type="Pfam" id="PF01061">
    <property type="entry name" value="ABC2_membrane"/>
    <property type="match status" value="1"/>
</dbReference>
<proteinExistence type="inferred from homology"/>
<evidence type="ECO:0000256" key="2">
    <source>
        <dbReference type="ARBA" id="ARBA00022692"/>
    </source>
</evidence>
<dbReference type="EMBL" id="LAXD01000001">
    <property type="protein sequence ID" value="KWW99215.1"/>
    <property type="molecule type" value="Genomic_DNA"/>
</dbReference>
<sequence length="279" mass="30000">MSAVTIEPVSGGGLKWALADGLTVTKRNMLGMMRTPEIILYGAIQPIMFVLLFSYVFGGAINVPGAPGAKYYREYLMAGIFAQNVLFGLMWTSVGLAEDMQRGIVDRFRSLPMARSAVLTGRALADTALNAFTLLIMILAGLLVGWRVHSSVLEALAGFGLLLLLAFAMCWIGAFIGLSVRDSRTAQSAGMILFPVTFLSNAFVPTQGMPDWLRAIADWNPFTTVVSACRALFGNPNPVGNPGTLPGDHPALVSLGWAVLVLVVFVPLAVRKYRMATSR</sequence>
<evidence type="ECO:0000256" key="3">
    <source>
        <dbReference type="ARBA" id="ARBA00022989"/>
    </source>
</evidence>
<evidence type="ECO:0000256" key="5">
    <source>
        <dbReference type="ARBA" id="ARBA00023251"/>
    </source>
</evidence>
<reference evidence="9" key="1">
    <citation type="submission" date="2015-04" db="EMBL/GenBank/DDBJ databases">
        <title>Physiological reanalysis, assessment of diazotrophy, and genome sequences of multiple isolates of Streptomyces thermoautotrophicus.</title>
        <authorList>
            <person name="MacKellar D.C."/>
            <person name="Lieber L."/>
            <person name="Norman J."/>
            <person name="Bolger A."/>
            <person name="Tobin C."/>
            <person name="Murray J.W."/>
            <person name="Chang R."/>
            <person name="Ford T."/>
            <person name="Nguyen P.Q."/>
            <person name="Woodward J."/>
            <person name="Permingeat H."/>
            <person name="Joshi N.S."/>
            <person name="Silver P.A."/>
            <person name="Usadel B."/>
            <person name="Rutherford A.W."/>
            <person name="Friesen M."/>
            <person name="Prell J."/>
        </authorList>
    </citation>
    <scope>NUCLEOTIDE SEQUENCE [LARGE SCALE GENOMIC DNA]</scope>
    <source>
        <strain evidence="9">H1</strain>
    </source>
</reference>
<dbReference type="GO" id="GO:0140359">
    <property type="term" value="F:ABC-type transporter activity"/>
    <property type="evidence" value="ECO:0007669"/>
    <property type="project" value="InterPro"/>
</dbReference>
<dbReference type="AlphaFoldDB" id="A0A132MNB0"/>
<dbReference type="Proteomes" id="UP000070188">
    <property type="component" value="Unassembled WGS sequence"/>
</dbReference>